<reference evidence="10 11" key="1">
    <citation type="submission" date="2021-03" db="EMBL/GenBank/DDBJ databases">
        <title>Genomic Encyclopedia of Type Strains, Phase IV (KMG-IV): sequencing the most valuable type-strain genomes for metagenomic binning, comparative biology and taxonomic classification.</title>
        <authorList>
            <person name="Goeker M."/>
        </authorList>
    </citation>
    <scope>NUCLEOTIDE SEQUENCE [LARGE SCALE GENOMIC DNA]</scope>
    <source>
        <strain evidence="10 11">DSM 14349</strain>
    </source>
</reference>
<keyword evidence="3 8" id="KW-0812">Transmembrane</keyword>
<feature type="domain" description="Amino acid permease/ SLC12A" evidence="9">
    <location>
        <begin position="21"/>
        <end position="390"/>
    </location>
</feature>
<comment type="caution">
    <text evidence="10">The sequence shown here is derived from an EMBL/GenBank/DDBJ whole genome shotgun (WGS) entry which is preliminary data.</text>
</comment>
<feature type="transmembrane region" description="Helical" evidence="8">
    <location>
        <begin position="391"/>
        <end position="410"/>
    </location>
</feature>
<evidence type="ECO:0000256" key="5">
    <source>
        <dbReference type="ARBA" id="ARBA00022989"/>
    </source>
</evidence>
<dbReference type="RefSeq" id="WP_210090058.1">
    <property type="nucleotide sequence ID" value="NZ_JAGGKG010000015.1"/>
</dbReference>
<dbReference type="PANTHER" id="PTHR43495">
    <property type="entry name" value="GABA PERMEASE"/>
    <property type="match status" value="1"/>
</dbReference>
<dbReference type="Pfam" id="PF00324">
    <property type="entry name" value="AA_permease"/>
    <property type="match status" value="1"/>
</dbReference>
<dbReference type="Proteomes" id="UP001519272">
    <property type="component" value="Unassembled WGS sequence"/>
</dbReference>
<keyword evidence="6 8" id="KW-0472">Membrane</keyword>
<evidence type="ECO:0000259" key="9">
    <source>
        <dbReference type="Pfam" id="PF00324"/>
    </source>
</evidence>
<sequence length="502" mass="55306">MNQTSRNSKEEKKLKWWQLSLLGFAGTIGTGYFLGSGLAISIGGPGVLVAYLFAALGTYVVFDALARMTAQQPEQGSFRSYAKKAFGDWAGFGSGWVYWFSELLIIGSQLTALAIFSRFWFPAVPMWVFAAGFGAVSLVIVFFGNKGFDRVENVLAIIKMAAIVMFLVIAVALLAGWIGGNKYTPNVPTRLPELFPSGGIGLWSAFIFAFYAYGGIEVLGIMSYRLQKPEEAPKAGKVMLITLAVVYVLSIGLAVTMVPLGVFNPKESPFVLALRSDHLAFVPHLFNGVLIVAGFSTMTASLYAINSMMLTLAQEGDAPHIFSKKWKDKYPFYALCLIAVGLVGTIMMSLWLPGKVYEYITTAAGLMILYNWSFILLSSKKLLEKSKLSGVKRWIGLILIAAAVVGTLFHKLSRPGLYISLLIVALIALSDWIVTRVRNKQEGTKQQKGEGEQTEQTEQTYSSEQEKQKKLSMNKENNPYHNLAGGPQFWIKGIRLRKSKLE</sequence>
<feature type="transmembrane region" description="Helical" evidence="8">
    <location>
        <begin position="119"/>
        <end position="144"/>
    </location>
</feature>
<feature type="region of interest" description="Disordered" evidence="7">
    <location>
        <begin position="443"/>
        <end position="484"/>
    </location>
</feature>
<feature type="transmembrane region" description="Helical" evidence="8">
    <location>
        <begin position="86"/>
        <end position="107"/>
    </location>
</feature>
<evidence type="ECO:0000256" key="2">
    <source>
        <dbReference type="ARBA" id="ARBA00022448"/>
    </source>
</evidence>
<evidence type="ECO:0000256" key="8">
    <source>
        <dbReference type="SAM" id="Phobius"/>
    </source>
</evidence>
<dbReference type="PANTHER" id="PTHR43495:SF5">
    <property type="entry name" value="GAMMA-AMINOBUTYRIC ACID PERMEASE"/>
    <property type="match status" value="1"/>
</dbReference>
<evidence type="ECO:0000256" key="3">
    <source>
        <dbReference type="ARBA" id="ARBA00022692"/>
    </source>
</evidence>
<accession>A0ABS4FV82</accession>
<keyword evidence="5 8" id="KW-1133">Transmembrane helix</keyword>
<protein>
    <submittedName>
        <fullName evidence="10">L-asparagine transporter-like permease</fullName>
    </submittedName>
</protein>
<keyword evidence="4" id="KW-0029">Amino-acid transport</keyword>
<dbReference type="Gene3D" id="1.20.1740.10">
    <property type="entry name" value="Amino acid/polyamine transporter I"/>
    <property type="match status" value="1"/>
</dbReference>
<feature type="transmembrane region" description="Helical" evidence="8">
    <location>
        <begin position="48"/>
        <end position="66"/>
    </location>
</feature>
<feature type="transmembrane region" description="Helical" evidence="8">
    <location>
        <begin position="332"/>
        <end position="353"/>
    </location>
</feature>
<evidence type="ECO:0000256" key="1">
    <source>
        <dbReference type="ARBA" id="ARBA00004141"/>
    </source>
</evidence>
<feature type="compositionally biased region" description="Low complexity" evidence="7">
    <location>
        <begin position="454"/>
        <end position="463"/>
    </location>
</feature>
<feature type="transmembrane region" description="Helical" evidence="8">
    <location>
        <begin position="238"/>
        <end position="261"/>
    </location>
</feature>
<feature type="transmembrane region" description="Helical" evidence="8">
    <location>
        <begin position="200"/>
        <end position="226"/>
    </location>
</feature>
<dbReference type="InterPro" id="IPR004841">
    <property type="entry name" value="AA-permease/SLC12A_dom"/>
</dbReference>
<feature type="transmembrane region" description="Helical" evidence="8">
    <location>
        <begin position="359"/>
        <end position="379"/>
    </location>
</feature>
<evidence type="ECO:0000256" key="7">
    <source>
        <dbReference type="SAM" id="MobiDB-lite"/>
    </source>
</evidence>
<feature type="transmembrane region" description="Helical" evidence="8">
    <location>
        <begin position="156"/>
        <end position="180"/>
    </location>
</feature>
<keyword evidence="11" id="KW-1185">Reference proteome</keyword>
<feature type="transmembrane region" description="Helical" evidence="8">
    <location>
        <begin position="21"/>
        <end position="42"/>
    </location>
</feature>
<gene>
    <name evidence="10" type="ORF">J2Z32_003115</name>
</gene>
<dbReference type="PIRSF" id="PIRSF006060">
    <property type="entry name" value="AA_transporter"/>
    <property type="match status" value="1"/>
</dbReference>
<evidence type="ECO:0000256" key="6">
    <source>
        <dbReference type="ARBA" id="ARBA00023136"/>
    </source>
</evidence>
<organism evidence="10 11">
    <name type="scientific">Paenibacillus turicensis</name>
    <dbReference type="NCBI Taxonomy" id="160487"/>
    <lineage>
        <taxon>Bacteria</taxon>
        <taxon>Bacillati</taxon>
        <taxon>Bacillota</taxon>
        <taxon>Bacilli</taxon>
        <taxon>Bacillales</taxon>
        <taxon>Paenibacillaceae</taxon>
        <taxon>Paenibacillus</taxon>
    </lineage>
</organism>
<evidence type="ECO:0000313" key="10">
    <source>
        <dbReference type="EMBL" id="MBP1906465.1"/>
    </source>
</evidence>
<evidence type="ECO:0000313" key="11">
    <source>
        <dbReference type="Proteomes" id="UP001519272"/>
    </source>
</evidence>
<proteinExistence type="predicted"/>
<name>A0ABS4FV82_9BACL</name>
<feature type="transmembrane region" description="Helical" evidence="8">
    <location>
        <begin position="281"/>
        <end position="305"/>
    </location>
</feature>
<comment type="subcellular location">
    <subcellularLocation>
        <location evidence="1">Membrane</location>
        <topology evidence="1">Multi-pass membrane protein</topology>
    </subcellularLocation>
</comment>
<evidence type="ECO:0000256" key="4">
    <source>
        <dbReference type="ARBA" id="ARBA00022970"/>
    </source>
</evidence>
<feature type="transmembrane region" description="Helical" evidence="8">
    <location>
        <begin position="416"/>
        <end position="434"/>
    </location>
</feature>
<keyword evidence="2" id="KW-0813">Transport</keyword>
<dbReference type="EMBL" id="JAGGKG010000015">
    <property type="protein sequence ID" value="MBP1906465.1"/>
    <property type="molecule type" value="Genomic_DNA"/>
</dbReference>